<evidence type="ECO:0000259" key="2">
    <source>
        <dbReference type="PROSITE" id="PS50002"/>
    </source>
</evidence>
<gene>
    <name evidence="3" type="ORF">DES48_11361</name>
</gene>
<dbReference type="EMBL" id="QNRI01000013">
    <property type="protein sequence ID" value="RBO93195.1"/>
    <property type="molecule type" value="Genomic_DNA"/>
</dbReference>
<dbReference type="PIRSF" id="PIRSF034961">
    <property type="entry name" value="UCP034961_SH3_2"/>
    <property type="match status" value="1"/>
</dbReference>
<dbReference type="Pfam" id="PF00018">
    <property type="entry name" value="SH3_1"/>
    <property type="match status" value="1"/>
</dbReference>
<dbReference type="RefSeq" id="WP_113870034.1">
    <property type="nucleotide sequence ID" value="NZ_BAABQN010000006.1"/>
</dbReference>
<dbReference type="STRING" id="200904.GCA_900168775_00271"/>
<dbReference type="CDD" id="cd00174">
    <property type="entry name" value="SH3"/>
    <property type="match status" value="1"/>
</dbReference>
<reference evidence="3 4" key="1">
    <citation type="submission" date="2018-06" db="EMBL/GenBank/DDBJ databases">
        <title>Genomic Encyclopedia of Type Strains, Phase IV (KMG-IV): sequencing the most valuable type-strain genomes for metagenomic binning, comparative biology and taxonomic classification.</title>
        <authorList>
            <person name="Goeker M."/>
        </authorList>
    </citation>
    <scope>NUCLEOTIDE SEQUENCE [LARGE SCALE GENOMIC DNA]</scope>
    <source>
        <strain evidence="3 4">DSM 15140</strain>
    </source>
</reference>
<feature type="domain" description="SH3" evidence="2">
    <location>
        <begin position="61"/>
        <end position="115"/>
    </location>
</feature>
<dbReference type="Proteomes" id="UP000252254">
    <property type="component" value="Unassembled WGS sequence"/>
</dbReference>
<evidence type="ECO:0000313" key="4">
    <source>
        <dbReference type="Proteomes" id="UP000252254"/>
    </source>
</evidence>
<dbReference type="PROSITE" id="PS50002">
    <property type="entry name" value="SH3"/>
    <property type="match status" value="1"/>
</dbReference>
<dbReference type="OrthoDB" id="1030757at2"/>
<comment type="caution">
    <text evidence="3">The sequence shown here is derived from an EMBL/GenBank/DDBJ whole genome shotgun (WGS) entry which is preliminary data.</text>
</comment>
<proteinExistence type="predicted"/>
<keyword evidence="1" id="KW-0728">SH3 domain</keyword>
<dbReference type="Pfam" id="PF07653">
    <property type="entry name" value="SH3_2"/>
    <property type="match status" value="1"/>
</dbReference>
<evidence type="ECO:0000313" key="3">
    <source>
        <dbReference type="EMBL" id="RBO93195.1"/>
    </source>
</evidence>
<dbReference type="SUPFAM" id="SSF50044">
    <property type="entry name" value="SH3-domain"/>
    <property type="match status" value="2"/>
</dbReference>
<dbReference type="InterPro" id="IPR036028">
    <property type="entry name" value="SH3-like_dom_sf"/>
</dbReference>
<dbReference type="InterPro" id="IPR001452">
    <property type="entry name" value="SH3_domain"/>
</dbReference>
<dbReference type="InterPro" id="IPR014593">
    <property type="entry name" value="UCP034961_SH3_2"/>
</dbReference>
<organism evidence="3 4">
    <name type="scientific">Paraliobacillus ryukyuensis</name>
    <dbReference type="NCBI Taxonomy" id="200904"/>
    <lineage>
        <taxon>Bacteria</taxon>
        <taxon>Bacillati</taxon>
        <taxon>Bacillota</taxon>
        <taxon>Bacilli</taxon>
        <taxon>Bacillales</taxon>
        <taxon>Bacillaceae</taxon>
        <taxon>Paraliobacillus</taxon>
    </lineage>
</organism>
<protein>
    <submittedName>
        <fullName evidence="3">SH3 domain-containing protein</fullName>
    </submittedName>
</protein>
<dbReference type="Gene3D" id="2.30.30.40">
    <property type="entry name" value="SH3 Domains"/>
    <property type="match status" value="1"/>
</dbReference>
<evidence type="ECO:0000256" key="1">
    <source>
        <dbReference type="ARBA" id="ARBA00022443"/>
    </source>
</evidence>
<dbReference type="AlphaFoldDB" id="A0A366DTF7"/>
<keyword evidence="4" id="KW-1185">Reference proteome</keyword>
<name>A0A366DTF7_9BACI</name>
<sequence>MKQFTISQEHISTYPNPIILKKGEEVYYGKEDTEFPNWIFCKSISTRKSGWVPKQILSTPNNSGIAKVTKDYSAHELTVNQGQTVFGIENLNEWTYCKTQNGEFGWIPSYCLSST</sequence>
<accession>A0A366DTF7</accession>